<comment type="pathway">
    <text evidence="4">Nucleotide-sugar biosynthesis; ADP-L-glycero-beta-D-manno-heptose biosynthesis; ADP-L-glycero-beta-D-manno-heptose from D-glycero-beta-D-manno-heptose 7-phosphate: step 4/4.</text>
</comment>
<dbReference type="HAMAP" id="MF_01601">
    <property type="entry name" value="Heptose_epimerase"/>
    <property type="match status" value="1"/>
</dbReference>
<dbReference type="EMBL" id="JAGKQQ010000001">
    <property type="protein sequence ID" value="MBP3960345.1"/>
    <property type="molecule type" value="Genomic_DNA"/>
</dbReference>
<dbReference type="PANTHER" id="PTHR43103:SF3">
    <property type="entry name" value="ADP-L-GLYCERO-D-MANNO-HEPTOSE-6-EPIMERASE"/>
    <property type="match status" value="1"/>
</dbReference>
<feature type="binding site" evidence="4">
    <location>
        <position position="189"/>
    </location>
    <ligand>
        <name>substrate</name>
    </ligand>
</feature>
<keyword evidence="2 4" id="KW-0413">Isomerase</keyword>
<dbReference type="Proteomes" id="UP000676565">
    <property type="component" value="Unassembled WGS sequence"/>
</dbReference>
<dbReference type="Pfam" id="PF01370">
    <property type="entry name" value="Epimerase"/>
    <property type="match status" value="1"/>
</dbReference>
<feature type="binding site" evidence="4">
    <location>
        <position position="171"/>
    </location>
    <ligand>
        <name>substrate</name>
    </ligand>
</feature>
<feature type="binding site" evidence="4">
    <location>
        <position position="172"/>
    </location>
    <ligand>
        <name>NADP(+)</name>
        <dbReference type="ChEBI" id="CHEBI:58349"/>
    </ligand>
</feature>
<comment type="catalytic activity">
    <reaction evidence="4">
        <text>ADP-D-glycero-beta-D-manno-heptose = ADP-L-glycero-beta-D-manno-heptose</text>
        <dbReference type="Rhea" id="RHEA:17577"/>
        <dbReference type="ChEBI" id="CHEBI:59967"/>
        <dbReference type="ChEBI" id="CHEBI:61506"/>
        <dbReference type="EC" id="5.1.3.20"/>
    </reaction>
</comment>
<evidence type="ECO:0000256" key="1">
    <source>
        <dbReference type="ARBA" id="ARBA00022857"/>
    </source>
</evidence>
<protein>
    <recommendedName>
        <fullName evidence="4">ADP-L-glycero-D-manno-heptose-6-epimerase</fullName>
        <ecNumber evidence="4">5.1.3.20</ecNumber>
    </recommendedName>
    <alternativeName>
        <fullName evidence="4">ADP-L-glycero-beta-D-manno-heptose-6-epimerase</fullName>
        <shortName evidence="4">ADP-glyceromanno-heptose 6-epimerase</shortName>
        <shortName evidence="4">ADP-hep 6-epimerase</shortName>
        <shortName evidence="4">AGME</shortName>
    </alternativeName>
</protein>
<evidence type="ECO:0000256" key="4">
    <source>
        <dbReference type="HAMAP-Rule" id="MF_01601"/>
    </source>
</evidence>
<feature type="binding site" evidence="4">
    <location>
        <begin position="203"/>
        <end position="206"/>
    </location>
    <ligand>
        <name>substrate</name>
    </ligand>
</feature>
<evidence type="ECO:0000256" key="3">
    <source>
        <dbReference type="ARBA" id="ARBA00023277"/>
    </source>
</evidence>
<dbReference type="Gene3D" id="3.90.25.10">
    <property type="entry name" value="UDP-galactose 4-epimerase, domain 1"/>
    <property type="match status" value="1"/>
</dbReference>
<dbReference type="InterPro" id="IPR036291">
    <property type="entry name" value="NAD(P)-bd_dom_sf"/>
</dbReference>
<feature type="binding site" evidence="4">
    <location>
        <begin position="72"/>
        <end position="76"/>
    </location>
    <ligand>
        <name>NADP(+)</name>
        <dbReference type="ChEBI" id="CHEBI:58349"/>
    </ligand>
</feature>
<dbReference type="PANTHER" id="PTHR43103">
    <property type="entry name" value="NUCLEOSIDE-DIPHOSPHATE-SUGAR EPIMERASE"/>
    <property type="match status" value="1"/>
</dbReference>
<feature type="active site" description="Proton acceptor" evidence="4">
    <location>
        <position position="139"/>
    </location>
</feature>
<organism evidence="6 7">
    <name type="scientific">Gemmata palustris</name>
    <dbReference type="NCBI Taxonomy" id="2822762"/>
    <lineage>
        <taxon>Bacteria</taxon>
        <taxon>Pseudomonadati</taxon>
        <taxon>Planctomycetota</taxon>
        <taxon>Planctomycetia</taxon>
        <taxon>Gemmatales</taxon>
        <taxon>Gemmataceae</taxon>
        <taxon>Gemmata</taxon>
    </lineage>
</organism>
<dbReference type="SUPFAM" id="SSF51735">
    <property type="entry name" value="NAD(P)-binding Rossmann-fold domains"/>
    <property type="match status" value="1"/>
</dbReference>
<comment type="cofactor">
    <cofactor evidence="4">
        <name>NADP(+)</name>
        <dbReference type="ChEBI" id="CHEBI:58349"/>
    </cofactor>
    <text evidence="4">Binds 1 NADP(+) per subunit.</text>
</comment>
<gene>
    <name evidence="6" type="primary">rfaD</name>
    <name evidence="4" type="synonym">hldD</name>
    <name evidence="6" type="ORF">J8F10_34385</name>
</gene>
<keyword evidence="7" id="KW-1185">Reference proteome</keyword>
<feature type="binding site" evidence="4">
    <location>
        <begin position="10"/>
        <end position="11"/>
    </location>
    <ligand>
        <name>NADP(+)</name>
        <dbReference type="ChEBI" id="CHEBI:58349"/>
    </ligand>
</feature>
<keyword evidence="3 4" id="KW-0119">Carbohydrate metabolism</keyword>
<feature type="binding site" evidence="4">
    <location>
        <position position="180"/>
    </location>
    <ligand>
        <name>NADP(+)</name>
        <dbReference type="ChEBI" id="CHEBI:58349"/>
    </ligand>
</feature>
<comment type="domain">
    <text evidence="4">Contains a large N-terminal NADP-binding domain, and a smaller C-terminal substrate-binding domain.</text>
</comment>
<comment type="similarity">
    <text evidence="4">Belongs to the NAD(P)-dependent epimerase/dehydratase family. HldD subfamily.</text>
</comment>
<feature type="binding site" evidence="4">
    <location>
        <position position="89"/>
    </location>
    <ligand>
        <name>NADP(+)</name>
        <dbReference type="ChEBI" id="CHEBI:58349"/>
    </ligand>
</feature>
<comment type="subunit">
    <text evidence="4">Homopentamer.</text>
</comment>
<evidence type="ECO:0000259" key="5">
    <source>
        <dbReference type="Pfam" id="PF01370"/>
    </source>
</evidence>
<dbReference type="InterPro" id="IPR011912">
    <property type="entry name" value="Heptose_epim"/>
</dbReference>
<feature type="binding site" evidence="4">
    <location>
        <position position="143"/>
    </location>
    <ligand>
        <name>NADP(+)</name>
        <dbReference type="ChEBI" id="CHEBI:58349"/>
    </ligand>
</feature>
<comment type="caution">
    <text evidence="6">The sequence shown here is derived from an EMBL/GenBank/DDBJ whole genome shotgun (WGS) entry which is preliminary data.</text>
</comment>
<dbReference type="NCBIfam" id="TIGR02197">
    <property type="entry name" value="heptose_epim"/>
    <property type="match status" value="1"/>
</dbReference>
<evidence type="ECO:0000313" key="6">
    <source>
        <dbReference type="EMBL" id="MBP3960345.1"/>
    </source>
</evidence>
<feature type="binding site" evidence="4">
    <location>
        <position position="217"/>
    </location>
    <ligand>
        <name>substrate</name>
    </ligand>
</feature>
<sequence>MIAVTGAAGFIGSNLAHRLAAEGHAVLLVDHELTPAKAENFIGLPRFAFSRHDHFLDDLAAGRIEPDAIFHLGACSSTTETNWDYLFRNNVEYTRHLWEWCAQKRKPLFYASSAATYGDGSLGFDDHTSPRELRPLNLYGKSKNAFDVWALAEVAAGQPAPPKWAGLKFFNVYGPRESHKGRMASVVYQTHKQIKATGEMKLFRSTDPQFTDGGQRRDFVFVGDCVNHMLWLWRNDAPGGVYNSGSGEARTFYDLARGVFTALNLQPRISFIDMPRDLAGKYQNFTRAETKKLRATGCDVPATALEAGVRETVRWLEGCAEVVRRAA</sequence>
<name>A0ABS5C3A8_9BACT</name>
<feature type="binding site" evidence="4">
    <location>
        <position position="182"/>
    </location>
    <ligand>
        <name>substrate</name>
    </ligand>
</feature>
<reference evidence="6 7" key="1">
    <citation type="submission" date="2021-04" db="EMBL/GenBank/DDBJ databases">
        <authorList>
            <person name="Ivanova A."/>
        </authorList>
    </citation>
    <scope>NUCLEOTIDE SEQUENCE [LARGE SCALE GENOMIC DNA]</scope>
    <source>
        <strain evidence="6 7">G18</strain>
    </source>
</reference>
<dbReference type="CDD" id="cd05248">
    <property type="entry name" value="ADP_GME_SDR_e"/>
    <property type="match status" value="1"/>
</dbReference>
<proteinExistence type="inferred from homology"/>
<comment type="function">
    <text evidence="4">Catalyzes the interconversion between ADP-D-glycero-beta-D-manno-heptose and ADP-L-glycero-beta-D-manno-heptose via an epimerization at carbon 6 of the heptose.</text>
</comment>
<dbReference type="EC" id="5.1.3.20" evidence="4"/>
<accession>A0ABS5C3A8</accession>
<comment type="caution">
    <text evidence="4">Lacks conserved residue(s) required for the propagation of feature annotation.</text>
</comment>
<dbReference type="GO" id="GO:0008712">
    <property type="term" value="F:ADP-glyceromanno-heptose 6-epimerase activity"/>
    <property type="evidence" value="ECO:0007669"/>
    <property type="project" value="UniProtKB-EC"/>
</dbReference>
<feature type="binding site" evidence="4">
    <location>
        <position position="282"/>
    </location>
    <ligand>
        <name>substrate</name>
    </ligand>
</feature>
<evidence type="ECO:0000313" key="7">
    <source>
        <dbReference type="Proteomes" id="UP000676565"/>
    </source>
</evidence>
<dbReference type="InterPro" id="IPR001509">
    <property type="entry name" value="Epimerase_deHydtase"/>
</dbReference>
<feature type="binding site" evidence="4">
    <location>
        <begin position="30"/>
        <end position="31"/>
    </location>
    <ligand>
        <name>NADP(+)</name>
        <dbReference type="ChEBI" id="CHEBI:58349"/>
    </ligand>
</feature>
<feature type="active site" description="Proton acceptor" evidence="4">
    <location>
        <position position="180"/>
    </location>
</feature>
<keyword evidence="1 4" id="KW-0521">NADP</keyword>
<feature type="domain" description="NAD-dependent epimerase/dehydratase" evidence="5">
    <location>
        <begin position="2"/>
        <end position="244"/>
    </location>
</feature>
<dbReference type="Gene3D" id="3.40.50.720">
    <property type="entry name" value="NAD(P)-binding Rossmann-like Domain"/>
    <property type="match status" value="1"/>
</dbReference>
<evidence type="ECO:0000256" key="2">
    <source>
        <dbReference type="ARBA" id="ARBA00023235"/>
    </source>
</evidence>
<feature type="binding site" evidence="4">
    <location>
        <position position="37"/>
    </location>
    <ligand>
        <name>NADP(+)</name>
        <dbReference type="ChEBI" id="CHEBI:58349"/>
    </ligand>
</feature>
<dbReference type="RefSeq" id="WP_210661597.1">
    <property type="nucleotide sequence ID" value="NZ_JAGKQQ010000001.1"/>
</dbReference>